<organism evidence="3 4">
    <name type="scientific">Nocardioides panaciterrulae</name>
    <dbReference type="NCBI Taxonomy" id="661492"/>
    <lineage>
        <taxon>Bacteria</taxon>
        <taxon>Bacillati</taxon>
        <taxon>Actinomycetota</taxon>
        <taxon>Actinomycetes</taxon>
        <taxon>Propionibacteriales</taxon>
        <taxon>Nocardioidaceae</taxon>
        <taxon>Nocardioides</taxon>
    </lineage>
</organism>
<dbReference type="InterPro" id="IPR000644">
    <property type="entry name" value="CBS_dom"/>
</dbReference>
<gene>
    <name evidence="3" type="ORF">BJZ21_001438</name>
</gene>
<dbReference type="Gene3D" id="3.10.580.10">
    <property type="entry name" value="CBS-domain"/>
    <property type="match status" value="1"/>
</dbReference>
<evidence type="ECO:0000256" key="1">
    <source>
        <dbReference type="PROSITE-ProRule" id="PRU00703"/>
    </source>
</evidence>
<name>A0A7Y9E569_9ACTN</name>
<dbReference type="InterPro" id="IPR046342">
    <property type="entry name" value="CBS_dom_sf"/>
</dbReference>
<dbReference type="PROSITE" id="PS51371">
    <property type="entry name" value="CBS"/>
    <property type="match status" value="1"/>
</dbReference>
<dbReference type="EMBL" id="JACCBG010000001">
    <property type="protein sequence ID" value="NYD41355.1"/>
    <property type="molecule type" value="Genomic_DNA"/>
</dbReference>
<sequence>MRAQDLAEDYPSIDVTAPALEAARMIGTDRRPAVVVVDQGRPFTVLPGSQVLNFLIPGYLQEDPSLVRAMDERSADTSLARLAGKSVGDLLPRDRRTELPKVAPEATVLECAAVMAQLHSPLLVVVDRLGVLQGVITASRLLETLVG</sequence>
<feature type="domain" description="CBS" evidence="2">
    <location>
        <begin position="95"/>
        <end position="147"/>
    </location>
</feature>
<evidence type="ECO:0000313" key="4">
    <source>
        <dbReference type="Proteomes" id="UP000535511"/>
    </source>
</evidence>
<dbReference type="Pfam" id="PF00571">
    <property type="entry name" value="CBS"/>
    <property type="match status" value="1"/>
</dbReference>
<keyword evidence="4" id="KW-1185">Reference proteome</keyword>
<reference evidence="3 4" key="1">
    <citation type="submission" date="2020-07" db="EMBL/GenBank/DDBJ databases">
        <title>Sequencing the genomes of 1000 actinobacteria strains.</title>
        <authorList>
            <person name="Klenk H.-P."/>
        </authorList>
    </citation>
    <scope>NUCLEOTIDE SEQUENCE [LARGE SCALE GENOMIC DNA]</scope>
    <source>
        <strain evidence="3 4">DSM 21350</strain>
    </source>
</reference>
<dbReference type="AlphaFoldDB" id="A0A7Y9E569"/>
<dbReference type="SUPFAM" id="SSF54631">
    <property type="entry name" value="CBS-domain pair"/>
    <property type="match status" value="1"/>
</dbReference>
<dbReference type="CDD" id="cd17788">
    <property type="entry name" value="CBS_pair_bac"/>
    <property type="match status" value="1"/>
</dbReference>
<dbReference type="Proteomes" id="UP000535511">
    <property type="component" value="Unassembled WGS sequence"/>
</dbReference>
<evidence type="ECO:0000313" key="3">
    <source>
        <dbReference type="EMBL" id="NYD41355.1"/>
    </source>
</evidence>
<accession>A0A7Y9E569</accession>
<comment type="caution">
    <text evidence="3">The sequence shown here is derived from an EMBL/GenBank/DDBJ whole genome shotgun (WGS) entry which is preliminary data.</text>
</comment>
<protein>
    <recommendedName>
        <fullName evidence="2">CBS domain-containing protein</fullName>
    </recommendedName>
</protein>
<evidence type="ECO:0000259" key="2">
    <source>
        <dbReference type="PROSITE" id="PS51371"/>
    </source>
</evidence>
<proteinExistence type="predicted"/>
<keyword evidence="1" id="KW-0129">CBS domain</keyword>
<dbReference type="RefSeq" id="WP_179663112.1">
    <property type="nucleotide sequence ID" value="NZ_JACCBG010000001.1"/>
</dbReference>